<feature type="chain" id="PRO_5037332867" evidence="2">
    <location>
        <begin position="22"/>
        <end position="95"/>
    </location>
</feature>
<proteinExistence type="predicted"/>
<feature type="compositionally biased region" description="Basic residues" evidence="1">
    <location>
        <begin position="62"/>
        <end position="80"/>
    </location>
</feature>
<evidence type="ECO:0000256" key="1">
    <source>
        <dbReference type="SAM" id="MobiDB-lite"/>
    </source>
</evidence>
<protein>
    <submittedName>
        <fullName evidence="4">Candidate secreted effector</fullName>
    </submittedName>
</protein>
<sequence length="95" mass="10613">MFFKIILAIIFLQLVFDNVNTQEEGDNVEIEPPIVVAQPPIVATTECAHHKNKNGGKDRKGGKGVFKKHKGTKKPKKPKKNNKEVIYPLTIPPLV</sequence>
<keyword evidence="2" id="KW-0732">Signal</keyword>
<accession>A0A914NEI5</accession>
<keyword evidence="3" id="KW-1185">Reference proteome</keyword>
<organism evidence="3 4">
    <name type="scientific">Meloidogyne incognita</name>
    <name type="common">Southern root-knot nematode worm</name>
    <name type="synonym">Oxyuris incognita</name>
    <dbReference type="NCBI Taxonomy" id="6306"/>
    <lineage>
        <taxon>Eukaryota</taxon>
        <taxon>Metazoa</taxon>
        <taxon>Ecdysozoa</taxon>
        <taxon>Nematoda</taxon>
        <taxon>Chromadorea</taxon>
        <taxon>Rhabditida</taxon>
        <taxon>Tylenchina</taxon>
        <taxon>Tylenchomorpha</taxon>
        <taxon>Tylenchoidea</taxon>
        <taxon>Meloidogynidae</taxon>
        <taxon>Meloidogyninae</taxon>
        <taxon>Meloidogyne</taxon>
        <taxon>Meloidogyne incognita group</taxon>
    </lineage>
</organism>
<name>A0A914NEI5_MELIC</name>
<evidence type="ECO:0000313" key="3">
    <source>
        <dbReference type="Proteomes" id="UP000887563"/>
    </source>
</evidence>
<dbReference type="WBParaSite" id="Minc3s05763g38799">
    <property type="protein sequence ID" value="Minc3s05763g38799"/>
    <property type="gene ID" value="Minc3s05763g38799"/>
</dbReference>
<reference evidence="4" key="1">
    <citation type="submission" date="2022-11" db="UniProtKB">
        <authorList>
            <consortium name="WormBaseParasite"/>
        </authorList>
    </citation>
    <scope>IDENTIFICATION</scope>
</reference>
<feature type="signal peptide" evidence="2">
    <location>
        <begin position="1"/>
        <end position="21"/>
    </location>
</feature>
<dbReference type="AlphaFoldDB" id="A0A914NEI5"/>
<evidence type="ECO:0000256" key="2">
    <source>
        <dbReference type="SAM" id="SignalP"/>
    </source>
</evidence>
<evidence type="ECO:0000313" key="4">
    <source>
        <dbReference type="WBParaSite" id="Minc3s05763g38799"/>
    </source>
</evidence>
<feature type="region of interest" description="Disordered" evidence="1">
    <location>
        <begin position="48"/>
        <end position="84"/>
    </location>
</feature>
<dbReference type="Proteomes" id="UP000887563">
    <property type="component" value="Unplaced"/>
</dbReference>